<protein>
    <recommendedName>
        <fullName evidence="4">DUF3177 family protein</fullName>
    </recommendedName>
</protein>
<dbReference type="Proteomes" id="UP000028922">
    <property type="component" value="Unassembled WGS sequence"/>
</dbReference>
<name>A0A086CIT1_9CHRO</name>
<evidence type="ECO:0000256" key="1">
    <source>
        <dbReference type="SAM" id="Phobius"/>
    </source>
</evidence>
<dbReference type="InterPro" id="IPR021515">
    <property type="entry name" value="DUF3177"/>
</dbReference>
<proteinExistence type="predicted"/>
<feature type="transmembrane region" description="Helical" evidence="1">
    <location>
        <begin position="78"/>
        <end position="99"/>
    </location>
</feature>
<feature type="transmembrane region" description="Helical" evidence="1">
    <location>
        <begin position="120"/>
        <end position="145"/>
    </location>
</feature>
<dbReference type="Pfam" id="PF11375">
    <property type="entry name" value="DUF3177"/>
    <property type="match status" value="1"/>
</dbReference>
<keyword evidence="1" id="KW-1133">Transmembrane helix</keyword>
<gene>
    <name evidence="2" type="ORF">ucyna2_00159</name>
</gene>
<dbReference type="AlphaFoldDB" id="A0A086CIT1"/>
<feature type="transmembrane region" description="Helical" evidence="1">
    <location>
        <begin position="174"/>
        <end position="196"/>
    </location>
</feature>
<sequence>MKNLWFQPLIWIDYRLAIVFAVIVPLILTILAFLQRIDAIGRLLVIYWRVSSLLLITVYLLIPGWTGENNSFETFCTHLGFFTAILARILIPISLWFWIDLNDEIKDLSWSSLKLALTSWRWAITIYSVMGIVFRIPFFSCLISIKALEIKSCQAWIAPPIEYWSTFHSNTTPVFLGFIGLVGLLIYAIYFIYFLLVRLSKQGRLALE</sequence>
<evidence type="ECO:0000313" key="2">
    <source>
        <dbReference type="EMBL" id="KFF42095.1"/>
    </source>
</evidence>
<evidence type="ECO:0000313" key="3">
    <source>
        <dbReference type="Proteomes" id="UP000028922"/>
    </source>
</evidence>
<dbReference type="eggNOG" id="ENOG502ZC57">
    <property type="taxonomic scope" value="Bacteria"/>
</dbReference>
<feature type="transmembrane region" description="Helical" evidence="1">
    <location>
        <begin position="12"/>
        <end position="34"/>
    </location>
</feature>
<organism evidence="2 3">
    <name type="scientific">Candidatus Atelocyanobacterium thalassa isolate SIO64986</name>
    <dbReference type="NCBI Taxonomy" id="1527444"/>
    <lineage>
        <taxon>Bacteria</taxon>
        <taxon>Bacillati</taxon>
        <taxon>Cyanobacteriota</taxon>
        <taxon>Cyanophyceae</taxon>
        <taxon>Oscillatoriophycideae</taxon>
        <taxon>Chroococcales</taxon>
        <taxon>Aphanothecaceae</taxon>
        <taxon>Candidatus Atelocyanobacterium</taxon>
        <taxon>Candidatus Atelocyanobacterium thalassae</taxon>
    </lineage>
</organism>
<dbReference type="EMBL" id="JPSP01000001">
    <property type="protein sequence ID" value="KFF42095.1"/>
    <property type="molecule type" value="Genomic_DNA"/>
</dbReference>
<accession>A0A086CIT1</accession>
<reference evidence="2 3" key="1">
    <citation type="submission" date="2014-08" db="EMBL/GenBank/DDBJ databases">
        <title>Comparative genomics reveals surprising divergence of two closely related strains of uncultivated UCYN-A cyanobacteria.</title>
        <authorList>
            <person name="Bombar D."/>
            <person name="Heller P."/>
            <person name="Sanchez-Baracaldo P."/>
            <person name="Carter B.J."/>
            <person name="Zert J.P."/>
        </authorList>
    </citation>
    <scope>NUCLEOTIDE SEQUENCE [LARGE SCALE GENOMIC DNA]</scope>
</reference>
<keyword evidence="1" id="KW-0812">Transmembrane</keyword>
<dbReference type="PATRIC" id="fig|1527444.3.peg.154"/>
<comment type="caution">
    <text evidence="2">The sequence shown here is derived from an EMBL/GenBank/DDBJ whole genome shotgun (WGS) entry which is preliminary data.</text>
</comment>
<keyword evidence="1" id="KW-0472">Membrane</keyword>
<dbReference type="STRING" id="1527444.ucyna2_00159"/>
<feature type="transmembrane region" description="Helical" evidence="1">
    <location>
        <begin position="46"/>
        <end position="66"/>
    </location>
</feature>
<evidence type="ECO:0008006" key="4">
    <source>
        <dbReference type="Google" id="ProtNLM"/>
    </source>
</evidence>